<evidence type="ECO:0000313" key="4">
    <source>
        <dbReference type="Proteomes" id="UP001321582"/>
    </source>
</evidence>
<dbReference type="Proteomes" id="UP001321582">
    <property type="component" value="Chromosome"/>
</dbReference>
<dbReference type="Gene3D" id="3.20.20.70">
    <property type="entry name" value="Aldolase class I"/>
    <property type="match status" value="2"/>
</dbReference>
<dbReference type="InterPro" id="IPR016062">
    <property type="entry name" value="TM1410-rel"/>
</dbReference>
<evidence type="ECO:0000313" key="3">
    <source>
        <dbReference type="EMBL" id="BDU50426.1"/>
    </source>
</evidence>
<dbReference type="Pfam" id="PF03537">
    <property type="entry name" value="Glyco_hydro_114"/>
    <property type="match status" value="1"/>
</dbReference>
<dbReference type="PRINTS" id="PR01545">
    <property type="entry name" value="THEMAYE10DUF"/>
</dbReference>
<evidence type="ECO:0000256" key="1">
    <source>
        <dbReference type="SAM" id="SignalP"/>
    </source>
</evidence>
<reference evidence="3 4" key="1">
    <citation type="submission" date="2022-11" db="EMBL/GenBank/DDBJ databases">
        <title>Haliovirga abyssi gen. nov., sp. nov., a mesophilic fermentative bacterium isolated from the Iheya North hydrothermal field and the proposal of Haliovirgaceae fam. nov.</title>
        <authorList>
            <person name="Miyazaki U."/>
            <person name="Tame A."/>
            <person name="Miyazaki J."/>
            <person name="Takai K."/>
            <person name="Sawayama S."/>
            <person name="Kitajima M."/>
            <person name="Okamoto A."/>
            <person name="Nakagawa S."/>
        </authorList>
    </citation>
    <scope>NUCLEOTIDE SEQUENCE [LARGE SCALE GENOMIC DNA]</scope>
    <source>
        <strain evidence="3 4">IC12</strain>
    </source>
</reference>
<dbReference type="SUPFAM" id="SSF51445">
    <property type="entry name" value="(Trans)glycosidases"/>
    <property type="match status" value="1"/>
</dbReference>
<dbReference type="KEGG" id="haby:HLVA_09950"/>
<dbReference type="InterPro" id="IPR017853">
    <property type="entry name" value="GH"/>
</dbReference>
<evidence type="ECO:0000259" key="2">
    <source>
        <dbReference type="Pfam" id="PF03537"/>
    </source>
</evidence>
<feature type="domain" description="Glycoside-hydrolase family GH114 TIM-barrel" evidence="2">
    <location>
        <begin position="208"/>
        <end position="323"/>
    </location>
</feature>
<proteinExistence type="predicted"/>
<sequence>MKKPFMKLIIISMFMLSGCFNNNIINANISRDYRQDMRDFIKSISAYSKNINHNFIIIPQNGQELITDNGESNGILKLDYINSIDATGREELFYGYNNIDEKTAEEDKQHLLDLCHVYEKHNIKVLVTDYSYTHSKMDDSYKINEKNGFISFAANTRELNKIPDYPKHPFNENSNNINNISQAKNFLYLINSENFITKGDFITAVSATNYDVVIMDLFHNEKAYNSTEIKQLKIKKNGNKRLVVCYMSIGEAENYRYYWDKEWDKSHPLWLDNENPSWKGNFKVKYWNKNWHDIIFGNDNSYLKKIIDAGFDGVYLDIIDAYEYFEEK</sequence>
<gene>
    <name evidence="3" type="ORF">HLVA_09950</name>
</gene>
<dbReference type="PROSITE" id="PS51257">
    <property type="entry name" value="PROKAR_LIPOPROTEIN"/>
    <property type="match status" value="1"/>
</dbReference>
<dbReference type="InterPro" id="IPR013785">
    <property type="entry name" value="Aldolase_TIM"/>
</dbReference>
<accession>A0AAU9D380</accession>
<dbReference type="InterPro" id="IPR004352">
    <property type="entry name" value="GH114_TIM-barrel"/>
</dbReference>
<dbReference type="PANTHER" id="PTHR35882:SF2">
    <property type="entry name" value="PELA"/>
    <property type="match status" value="1"/>
</dbReference>
<organism evidence="3 4">
    <name type="scientific">Haliovirga abyssi</name>
    <dbReference type="NCBI Taxonomy" id="2996794"/>
    <lineage>
        <taxon>Bacteria</taxon>
        <taxon>Fusobacteriati</taxon>
        <taxon>Fusobacteriota</taxon>
        <taxon>Fusobacteriia</taxon>
        <taxon>Fusobacteriales</taxon>
        <taxon>Haliovirgaceae</taxon>
        <taxon>Haliovirga</taxon>
    </lineage>
</organism>
<keyword evidence="4" id="KW-1185">Reference proteome</keyword>
<name>A0AAU9D380_9FUSO</name>
<keyword evidence="1" id="KW-0732">Signal</keyword>
<dbReference type="EMBL" id="AP027059">
    <property type="protein sequence ID" value="BDU50426.1"/>
    <property type="molecule type" value="Genomic_DNA"/>
</dbReference>
<dbReference type="PANTHER" id="PTHR35882">
    <property type="entry name" value="PELA"/>
    <property type="match status" value="1"/>
</dbReference>
<dbReference type="RefSeq" id="WP_307905356.1">
    <property type="nucleotide sequence ID" value="NZ_AP027059.1"/>
</dbReference>
<feature type="signal peptide" evidence="1">
    <location>
        <begin position="1"/>
        <end position="22"/>
    </location>
</feature>
<dbReference type="AlphaFoldDB" id="A0AAU9D380"/>
<feature type="chain" id="PRO_5043437414" description="Glycoside-hydrolase family GH114 TIM-barrel domain-containing protein" evidence="1">
    <location>
        <begin position="23"/>
        <end position="328"/>
    </location>
</feature>
<protein>
    <recommendedName>
        <fullName evidence="2">Glycoside-hydrolase family GH114 TIM-barrel domain-containing protein</fullName>
    </recommendedName>
</protein>